<name>A0A2P5ENN6_TREOI</name>
<dbReference type="Proteomes" id="UP000237000">
    <property type="component" value="Unassembled WGS sequence"/>
</dbReference>
<evidence type="ECO:0000313" key="3">
    <source>
        <dbReference type="Proteomes" id="UP000237000"/>
    </source>
</evidence>
<reference evidence="3" key="1">
    <citation type="submission" date="2016-06" db="EMBL/GenBank/DDBJ databases">
        <title>Parallel loss of symbiosis genes in relatives of nitrogen-fixing non-legume Parasponia.</title>
        <authorList>
            <person name="Van Velzen R."/>
            <person name="Holmer R."/>
            <person name="Bu F."/>
            <person name="Rutten L."/>
            <person name="Van Zeijl A."/>
            <person name="Liu W."/>
            <person name="Santuari L."/>
            <person name="Cao Q."/>
            <person name="Sharma T."/>
            <person name="Shen D."/>
            <person name="Roswanjaya Y."/>
            <person name="Wardhani T."/>
            <person name="Kalhor M.S."/>
            <person name="Jansen J."/>
            <person name="Van den Hoogen J."/>
            <person name="Gungor B."/>
            <person name="Hartog M."/>
            <person name="Hontelez J."/>
            <person name="Verver J."/>
            <person name="Yang W.-C."/>
            <person name="Schijlen E."/>
            <person name="Repin R."/>
            <person name="Schilthuizen M."/>
            <person name="Schranz E."/>
            <person name="Heidstra R."/>
            <person name="Miyata K."/>
            <person name="Fedorova E."/>
            <person name="Kohlen W."/>
            <person name="Bisseling T."/>
            <person name="Smit S."/>
            <person name="Geurts R."/>
        </authorList>
    </citation>
    <scope>NUCLEOTIDE SEQUENCE [LARGE SCALE GENOMIC DNA]</scope>
    <source>
        <strain evidence="3">cv. RG33-2</strain>
    </source>
</reference>
<protein>
    <submittedName>
        <fullName evidence="2">Uncharacterized protein</fullName>
    </submittedName>
</protein>
<evidence type="ECO:0000313" key="2">
    <source>
        <dbReference type="EMBL" id="PON87164.1"/>
    </source>
</evidence>
<feature type="chain" id="PRO_5015177914" evidence="1">
    <location>
        <begin position="28"/>
        <end position="124"/>
    </location>
</feature>
<comment type="caution">
    <text evidence="2">The sequence shown here is derived from an EMBL/GenBank/DDBJ whole genome shotgun (WGS) entry which is preliminary data.</text>
</comment>
<proteinExistence type="predicted"/>
<evidence type="ECO:0000256" key="1">
    <source>
        <dbReference type="SAM" id="SignalP"/>
    </source>
</evidence>
<keyword evidence="1" id="KW-0732">Signal</keyword>
<dbReference type="EMBL" id="JXTC01000121">
    <property type="protein sequence ID" value="PON87164.1"/>
    <property type="molecule type" value="Genomic_DNA"/>
</dbReference>
<dbReference type="InParanoid" id="A0A2P5ENN6"/>
<sequence length="124" mass="13523">KNTPRPAKQSIFLFLIFLSFLPSNSIGKQAFAGVQHLCPWSSISTSGMKQSSSSSSYIDMSKEQSSSSFISLFRLCRIEKMSSNLGCCESAAIKLWAGPTITTLLQPAVFFTPLLSMTSLIISE</sequence>
<dbReference type="AlphaFoldDB" id="A0A2P5ENN6"/>
<accession>A0A2P5ENN6</accession>
<feature type="non-terminal residue" evidence="2">
    <location>
        <position position="1"/>
    </location>
</feature>
<feature type="signal peptide" evidence="1">
    <location>
        <begin position="1"/>
        <end position="27"/>
    </location>
</feature>
<organism evidence="2 3">
    <name type="scientific">Trema orientale</name>
    <name type="common">Charcoal tree</name>
    <name type="synonym">Celtis orientalis</name>
    <dbReference type="NCBI Taxonomy" id="63057"/>
    <lineage>
        <taxon>Eukaryota</taxon>
        <taxon>Viridiplantae</taxon>
        <taxon>Streptophyta</taxon>
        <taxon>Embryophyta</taxon>
        <taxon>Tracheophyta</taxon>
        <taxon>Spermatophyta</taxon>
        <taxon>Magnoliopsida</taxon>
        <taxon>eudicotyledons</taxon>
        <taxon>Gunneridae</taxon>
        <taxon>Pentapetalae</taxon>
        <taxon>rosids</taxon>
        <taxon>fabids</taxon>
        <taxon>Rosales</taxon>
        <taxon>Cannabaceae</taxon>
        <taxon>Trema</taxon>
    </lineage>
</organism>
<gene>
    <name evidence="2" type="ORF">TorRG33x02_171130</name>
</gene>
<keyword evidence="3" id="KW-1185">Reference proteome</keyword>